<dbReference type="RefSeq" id="WP_144248587.1">
    <property type="nucleotide sequence ID" value="NZ_VLPK01000002.1"/>
</dbReference>
<dbReference type="GO" id="GO:0005829">
    <property type="term" value="C:cytosol"/>
    <property type="evidence" value="ECO:0007669"/>
    <property type="project" value="TreeGrafter"/>
</dbReference>
<dbReference type="InterPro" id="IPR011008">
    <property type="entry name" value="Dimeric_a/b-barrel"/>
</dbReference>
<name>A0A556ML80_9SPHI</name>
<reference evidence="5 6" key="1">
    <citation type="submission" date="2019-07" db="EMBL/GenBank/DDBJ databases">
        <authorList>
            <person name="Huq M.A."/>
        </authorList>
    </citation>
    <scope>NUCLEOTIDE SEQUENCE [LARGE SCALE GENOMIC DNA]</scope>
    <source>
        <strain evidence="5 6">MAH-19</strain>
    </source>
</reference>
<keyword evidence="1" id="KW-0805">Transcription regulation</keyword>
<comment type="caution">
    <text evidence="5">The sequence shown here is derived from an EMBL/GenBank/DDBJ whole genome shotgun (WGS) entry which is preliminary data.</text>
</comment>
<evidence type="ECO:0000256" key="3">
    <source>
        <dbReference type="ARBA" id="ARBA00023163"/>
    </source>
</evidence>
<organism evidence="5 6">
    <name type="scientific">Mucilaginibacter corticis</name>
    <dbReference type="NCBI Taxonomy" id="2597670"/>
    <lineage>
        <taxon>Bacteria</taxon>
        <taxon>Pseudomonadati</taxon>
        <taxon>Bacteroidota</taxon>
        <taxon>Sphingobacteriia</taxon>
        <taxon>Sphingobacteriales</taxon>
        <taxon>Sphingobacteriaceae</taxon>
        <taxon>Mucilaginibacter</taxon>
    </lineage>
</organism>
<dbReference type="PANTHER" id="PTHR30154">
    <property type="entry name" value="LEUCINE-RESPONSIVE REGULATORY PROTEIN"/>
    <property type="match status" value="1"/>
</dbReference>
<dbReference type="PROSITE" id="PS50956">
    <property type="entry name" value="HTH_ASNC_2"/>
    <property type="match status" value="1"/>
</dbReference>
<dbReference type="Gene3D" id="3.30.70.920">
    <property type="match status" value="1"/>
</dbReference>
<keyword evidence="3" id="KW-0804">Transcription</keyword>
<dbReference type="PRINTS" id="PR00033">
    <property type="entry name" value="HTHASNC"/>
</dbReference>
<dbReference type="SUPFAM" id="SSF54909">
    <property type="entry name" value="Dimeric alpha+beta barrel"/>
    <property type="match status" value="1"/>
</dbReference>
<dbReference type="GO" id="GO:0006355">
    <property type="term" value="P:regulation of DNA-templated transcription"/>
    <property type="evidence" value="ECO:0007669"/>
    <property type="project" value="UniProtKB-ARBA"/>
</dbReference>
<evidence type="ECO:0000313" key="5">
    <source>
        <dbReference type="EMBL" id="TSJ40549.1"/>
    </source>
</evidence>
<dbReference type="InterPro" id="IPR036390">
    <property type="entry name" value="WH_DNA-bd_sf"/>
</dbReference>
<evidence type="ECO:0000256" key="2">
    <source>
        <dbReference type="ARBA" id="ARBA00023125"/>
    </source>
</evidence>
<proteinExistence type="predicted"/>
<evidence type="ECO:0000256" key="1">
    <source>
        <dbReference type="ARBA" id="ARBA00023015"/>
    </source>
</evidence>
<dbReference type="SMART" id="SM00344">
    <property type="entry name" value="HTH_ASNC"/>
    <property type="match status" value="1"/>
</dbReference>
<feature type="domain" description="HTH asnC-type" evidence="4">
    <location>
        <begin position="5"/>
        <end position="66"/>
    </location>
</feature>
<accession>A0A556ML80</accession>
<dbReference type="AlphaFoldDB" id="A0A556ML80"/>
<dbReference type="OrthoDB" id="9800326at2"/>
<sequence length="159" mass="18449">MIDKLDQTDIRILQLLQENARLTNKEIGALLYKSASAVNDRIRRMQDNGYIKKYVAVLDSKLIGRGFTAFTHVHLKDHGKEIINHFEEEIIRLPEVLECYHMSGQYDFILKVAVKDMDAYHLFLMNHLFEKFSIGSIESTFVMREAKAEMPSPIINYKG</sequence>
<dbReference type="InterPro" id="IPR019887">
    <property type="entry name" value="Tscrpt_reg_AsnC/Lrp_C"/>
</dbReference>
<keyword evidence="6" id="KW-1185">Reference proteome</keyword>
<dbReference type="Pfam" id="PF01037">
    <property type="entry name" value="AsnC_trans_reg"/>
    <property type="match status" value="1"/>
</dbReference>
<dbReference type="CDD" id="cd00090">
    <property type="entry name" value="HTH_ARSR"/>
    <property type="match status" value="1"/>
</dbReference>
<dbReference type="GO" id="GO:0043200">
    <property type="term" value="P:response to amino acid"/>
    <property type="evidence" value="ECO:0007669"/>
    <property type="project" value="TreeGrafter"/>
</dbReference>
<dbReference type="InterPro" id="IPR000485">
    <property type="entry name" value="AsnC-type_HTH_dom"/>
</dbReference>
<dbReference type="Proteomes" id="UP000318733">
    <property type="component" value="Unassembled WGS sequence"/>
</dbReference>
<dbReference type="InterPro" id="IPR036388">
    <property type="entry name" value="WH-like_DNA-bd_sf"/>
</dbReference>
<dbReference type="Pfam" id="PF13412">
    <property type="entry name" value="HTH_24"/>
    <property type="match status" value="1"/>
</dbReference>
<evidence type="ECO:0000259" key="4">
    <source>
        <dbReference type="PROSITE" id="PS50956"/>
    </source>
</evidence>
<dbReference type="InterPro" id="IPR019888">
    <property type="entry name" value="Tscrpt_reg_AsnC-like"/>
</dbReference>
<dbReference type="Gene3D" id="1.10.10.10">
    <property type="entry name" value="Winged helix-like DNA-binding domain superfamily/Winged helix DNA-binding domain"/>
    <property type="match status" value="1"/>
</dbReference>
<dbReference type="GO" id="GO:0043565">
    <property type="term" value="F:sequence-specific DNA binding"/>
    <property type="evidence" value="ECO:0007669"/>
    <property type="project" value="InterPro"/>
</dbReference>
<keyword evidence="2" id="KW-0238">DNA-binding</keyword>
<dbReference type="EMBL" id="VLPK01000002">
    <property type="protein sequence ID" value="TSJ40549.1"/>
    <property type="molecule type" value="Genomic_DNA"/>
</dbReference>
<dbReference type="SUPFAM" id="SSF46785">
    <property type="entry name" value="Winged helix' DNA-binding domain"/>
    <property type="match status" value="1"/>
</dbReference>
<dbReference type="PANTHER" id="PTHR30154:SF34">
    <property type="entry name" value="TRANSCRIPTIONAL REGULATOR AZLB"/>
    <property type="match status" value="1"/>
</dbReference>
<dbReference type="InterPro" id="IPR011991">
    <property type="entry name" value="ArsR-like_HTH"/>
</dbReference>
<evidence type="ECO:0000313" key="6">
    <source>
        <dbReference type="Proteomes" id="UP000318733"/>
    </source>
</evidence>
<protein>
    <submittedName>
        <fullName evidence="5">Lrp/AsnC family transcriptional regulator</fullName>
    </submittedName>
</protein>
<gene>
    <name evidence="5" type="ORF">FO440_12405</name>
</gene>